<feature type="transmembrane region" description="Helical" evidence="6">
    <location>
        <begin position="187"/>
        <end position="205"/>
    </location>
</feature>
<dbReference type="PANTHER" id="PTHR31310">
    <property type="match status" value="1"/>
</dbReference>
<dbReference type="AlphaFoldDB" id="A0A6J6UXL8"/>
<dbReference type="Pfam" id="PF14378">
    <property type="entry name" value="PAP2_3"/>
    <property type="match status" value="1"/>
</dbReference>
<feature type="transmembrane region" description="Helical" evidence="6">
    <location>
        <begin position="28"/>
        <end position="48"/>
    </location>
</feature>
<evidence type="ECO:0000256" key="4">
    <source>
        <dbReference type="ARBA" id="ARBA00023136"/>
    </source>
</evidence>
<evidence type="ECO:0000313" key="8">
    <source>
        <dbReference type="EMBL" id="CAB4764542.1"/>
    </source>
</evidence>
<dbReference type="SUPFAM" id="SSF48317">
    <property type="entry name" value="Acid phosphatase/Vanadium-dependent haloperoxidase"/>
    <property type="match status" value="1"/>
</dbReference>
<comment type="subcellular location">
    <subcellularLocation>
        <location evidence="1">Membrane</location>
        <topology evidence="1">Multi-pass membrane protein</topology>
    </subcellularLocation>
</comment>
<reference evidence="8" key="1">
    <citation type="submission" date="2020-05" db="EMBL/GenBank/DDBJ databases">
        <authorList>
            <person name="Chiriac C."/>
            <person name="Salcher M."/>
            <person name="Ghai R."/>
            <person name="Kavagutti S V."/>
        </authorList>
    </citation>
    <scope>NUCLEOTIDE SEQUENCE</scope>
</reference>
<keyword evidence="3 6" id="KW-1133">Transmembrane helix</keyword>
<gene>
    <name evidence="8" type="ORF">UFOPK2761_02915</name>
</gene>
<feature type="transmembrane region" description="Helical" evidence="6">
    <location>
        <begin position="54"/>
        <end position="71"/>
    </location>
</feature>
<dbReference type="PANTHER" id="PTHR31310:SF7">
    <property type="entry name" value="PA-PHOSPHATASE RELATED-FAMILY PROTEIN DDB_G0268928"/>
    <property type="match status" value="1"/>
</dbReference>
<feature type="region of interest" description="Disordered" evidence="5">
    <location>
        <begin position="1"/>
        <end position="23"/>
    </location>
</feature>
<sequence length="338" mass="37330">MSGTTERPQRAHDGQAGPRVRPETGARARTLAVSAYLVLLVAWSSTIGIPNDPIGVFLWIWGAFVAWDVQAPRDWHLRFPRDWWPVLLGLVVYWFTRGLVDELGLPVHVQMPIDVDTWLAGLVGWDATPTEVLQQAWCGDPCTRDLPPRWWDRVLTTVYASHFLVGLTLAAVLWVRDRGHWWTWMRRYLAINYAALVIYLVYPMAPPWMASQDGAMGAVERITSRGWAGTGLDRANIVLQGMGNPVAAMPSLHAGIAFLVAIHGVQRLRHPSRWLLLAYPAAMSLALVYFAEHYVVDIVAGAALALAVVVLVGRWERRRSGPVEGGPLAGASGGTVLA</sequence>
<feature type="transmembrane region" description="Helical" evidence="6">
    <location>
        <begin position="83"/>
        <end position="100"/>
    </location>
</feature>
<feature type="transmembrane region" description="Helical" evidence="6">
    <location>
        <begin position="154"/>
        <end position="175"/>
    </location>
</feature>
<evidence type="ECO:0000256" key="5">
    <source>
        <dbReference type="SAM" id="MobiDB-lite"/>
    </source>
</evidence>
<proteinExistence type="predicted"/>
<feature type="domain" description="Inositolphosphotransferase Aur1/Ipt1" evidence="7">
    <location>
        <begin position="150"/>
        <end position="310"/>
    </location>
</feature>
<keyword evidence="4 6" id="KW-0472">Membrane</keyword>
<dbReference type="InterPro" id="IPR036938">
    <property type="entry name" value="PAP2/HPO_sf"/>
</dbReference>
<dbReference type="InterPro" id="IPR026841">
    <property type="entry name" value="Aur1/Ipt1"/>
</dbReference>
<name>A0A6J6UXL8_9ZZZZ</name>
<organism evidence="8">
    <name type="scientific">freshwater metagenome</name>
    <dbReference type="NCBI Taxonomy" id="449393"/>
    <lineage>
        <taxon>unclassified sequences</taxon>
        <taxon>metagenomes</taxon>
        <taxon>ecological metagenomes</taxon>
    </lineage>
</organism>
<dbReference type="Gene3D" id="1.20.144.10">
    <property type="entry name" value="Phosphatidic acid phosphatase type 2/haloperoxidase"/>
    <property type="match status" value="1"/>
</dbReference>
<dbReference type="GO" id="GO:0016020">
    <property type="term" value="C:membrane"/>
    <property type="evidence" value="ECO:0007669"/>
    <property type="project" value="UniProtKB-SubCell"/>
</dbReference>
<evidence type="ECO:0000259" key="7">
    <source>
        <dbReference type="Pfam" id="PF14378"/>
    </source>
</evidence>
<evidence type="ECO:0000256" key="6">
    <source>
        <dbReference type="SAM" id="Phobius"/>
    </source>
</evidence>
<dbReference type="InterPro" id="IPR052185">
    <property type="entry name" value="IPC_Synthase-Related"/>
</dbReference>
<dbReference type="EMBL" id="CAEZYQ010000030">
    <property type="protein sequence ID" value="CAB4764542.1"/>
    <property type="molecule type" value="Genomic_DNA"/>
</dbReference>
<evidence type="ECO:0000256" key="1">
    <source>
        <dbReference type="ARBA" id="ARBA00004141"/>
    </source>
</evidence>
<feature type="transmembrane region" description="Helical" evidence="6">
    <location>
        <begin position="242"/>
        <end position="262"/>
    </location>
</feature>
<accession>A0A6J6UXL8</accession>
<feature type="transmembrane region" description="Helical" evidence="6">
    <location>
        <begin position="274"/>
        <end position="292"/>
    </location>
</feature>
<evidence type="ECO:0000256" key="3">
    <source>
        <dbReference type="ARBA" id="ARBA00022989"/>
    </source>
</evidence>
<feature type="transmembrane region" description="Helical" evidence="6">
    <location>
        <begin position="298"/>
        <end position="315"/>
    </location>
</feature>
<evidence type="ECO:0000256" key="2">
    <source>
        <dbReference type="ARBA" id="ARBA00022692"/>
    </source>
</evidence>
<keyword evidence="2 6" id="KW-0812">Transmembrane</keyword>
<protein>
    <submittedName>
        <fullName evidence="8">Unannotated protein</fullName>
    </submittedName>
</protein>
<dbReference type="CDD" id="cd03386">
    <property type="entry name" value="PAP2_Aur1_like"/>
    <property type="match status" value="1"/>
</dbReference>